<evidence type="ECO:0000256" key="5">
    <source>
        <dbReference type="ARBA" id="ARBA00023136"/>
    </source>
</evidence>
<evidence type="ECO:0000256" key="2">
    <source>
        <dbReference type="ARBA" id="ARBA00022448"/>
    </source>
</evidence>
<comment type="subcellular location">
    <subcellularLocation>
        <location evidence="1">Cell outer membrane</location>
    </subcellularLocation>
</comment>
<dbReference type="AlphaFoldDB" id="A0A1W1BIH8"/>
<evidence type="ECO:0000256" key="4">
    <source>
        <dbReference type="ARBA" id="ARBA00022692"/>
    </source>
</evidence>
<dbReference type="GO" id="GO:1990281">
    <property type="term" value="C:efflux pump complex"/>
    <property type="evidence" value="ECO:0007669"/>
    <property type="project" value="TreeGrafter"/>
</dbReference>
<keyword evidence="3" id="KW-1134">Transmembrane beta strand</keyword>
<evidence type="ECO:0000256" key="7">
    <source>
        <dbReference type="SAM" id="Coils"/>
    </source>
</evidence>
<dbReference type="GO" id="GO:0015288">
    <property type="term" value="F:porin activity"/>
    <property type="evidence" value="ECO:0007669"/>
    <property type="project" value="TreeGrafter"/>
</dbReference>
<dbReference type="PANTHER" id="PTHR30026:SF20">
    <property type="entry name" value="OUTER MEMBRANE PROTEIN TOLC"/>
    <property type="match status" value="1"/>
</dbReference>
<evidence type="ECO:0000313" key="8">
    <source>
        <dbReference type="EMBL" id="SFV53309.1"/>
    </source>
</evidence>
<dbReference type="Pfam" id="PF02321">
    <property type="entry name" value="OEP"/>
    <property type="match status" value="2"/>
</dbReference>
<reference evidence="8" key="1">
    <citation type="submission" date="2016-10" db="EMBL/GenBank/DDBJ databases">
        <authorList>
            <person name="de Groot N.N."/>
        </authorList>
    </citation>
    <scope>NUCLEOTIDE SEQUENCE</scope>
</reference>
<organism evidence="8">
    <name type="scientific">hydrothermal vent metagenome</name>
    <dbReference type="NCBI Taxonomy" id="652676"/>
    <lineage>
        <taxon>unclassified sequences</taxon>
        <taxon>metagenomes</taxon>
        <taxon>ecological metagenomes</taxon>
    </lineage>
</organism>
<evidence type="ECO:0000256" key="3">
    <source>
        <dbReference type="ARBA" id="ARBA00022452"/>
    </source>
</evidence>
<proteinExistence type="predicted"/>
<dbReference type="SUPFAM" id="SSF56954">
    <property type="entry name" value="Outer membrane efflux proteins (OEP)"/>
    <property type="match status" value="1"/>
</dbReference>
<dbReference type="InterPro" id="IPR051906">
    <property type="entry name" value="TolC-like"/>
</dbReference>
<dbReference type="PANTHER" id="PTHR30026">
    <property type="entry name" value="OUTER MEMBRANE PROTEIN TOLC"/>
    <property type="match status" value="1"/>
</dbReference>
<keyword evidence="6" id="KW-0998">Cell outer membrane</keyword>
<keyword evidence="2" id="KW-0813">Transport</keyword>
<keyword evidence="7" id="KW-0175">Coiled coil</keyword>
<dbReference type="GO" id="GO:0009279">
    <property type="term" value="C:cell outer membrane"/>
    <property type="evidence" value="ECO:0007669"/>
    <property type="project" value="UniProtKB-SubCell"/>
</dbReference>
<dbReference type="Gene3D" id="1.20.1600.10">
    <property type="entry name" value="Outer membrane efflux proteins (OEP)"/>
    <property type="match status" value="1"/>
</dbReference>
<accession>A0A1W1BIH8</accession>
<keyword evidence="5" id="KW-0472">Membrane</keyword>
<name>A0A1W1BIH8_9ZZZZ</name>
<sequence>MKKILLSSLLLFSMLNAEMLTLRESIDTTLQNYPDVKSLQMKIKQAQLSHRSITADYLPQINLNGQYNVTQTYVLPVNGTFHTLDDTGWNAGVNLKQKLWDFGKTTSKIASSKKDEDISKLSLMDFKALLAYKVKSFYKLMVVQREAVNVRKKDLEAKKAYYSQAQALVNQGLKTTADASRFLSSVYNAEDNLAVAQASFDKARNSLSLYMDRKIDENVTLENAVLQESFNANKDVEDEVLNSNYSLKIENKNIEKNILLHKSAKAEHYGSIDAVASYNHFDTLNTYDATNAGVIVNIPLYSGGRVSAEAQKVEIAAQISKEQKHSRELALKEELNNLLLDIKRYNKTIAAKKAQLDSAQETKKVLDGRYKEGLATYIEVLDATSQVLNAKLSLLEAYYLRALSIDRIQYLKGKI</sequence>
<dbReference type="GO" id="GO:0015562">
    <property type="term" value="F:efflux transmembrane transporter activity"/>
    <property type="evidence" value="ECO:0007669"/>
    <property type="project" value="InterPro"/>
</dbReference>
<keyword evidence="4" id="KW-0812">Transmembrane</keyword>
<evidence type="ECO:0000256" key="6">
    <source>
        <dbReference type="ARBA" id="ARBA00023237"/>
    </source>
</evidence>
<evidence type="ECO:0000256" key="1">
    <source>
        <dbReference type="ARBA" id="ARBA00004442"/>
    </source>
</evidence>
<protein>
    <submittedName>
        <fullName evidence="8">Outer membrane efflux protein</fullName>
    </submittedName>
</protein>
<feature type="coiled-coil region" evidence="7">
    <location>
        <begin position="328"/>
        <end position="362"/>
    </location>
</feature>
<dbReference type="EMBL" id="FPHH01000023">
    <property type="protein sequence ID" value="SFV53309.1"/>
    <property type="molecule type" value="Genomic_DNA"/>
</dbReference>
<gene>
    <name evidence="8" type="ORF">MNB_SM-5-716</name>
</gene>
<dbReference type="InterPro" id="IPR003423">
    <property type="entry name" value="OMP_efflux"/>
</dbReference>